<evidence type="ECO:0000256" key="4">
    <source>
        <dbReference type="ARBA" id="ARBA00023136"/>
    </source>
</evidence>
<feature type="transmembrane region" description="Helical" evidence="6">
    <location>
        <begin position="152"/>
        <end position="174"/>
    </location>
</feature>
<comment type="subcellular location">
    <subcellularLocation>
        <location evidence="1">Membrane</location>
    </subcellularLocation>
</comment>
<organism evidence="8 9">
    <name type="scientific">Gnathostoma spinigerum</name>
    <dbReference type="NCBI Taxonomy" id="75299"/>
    <lineage>
        <taxon>Eukaryota</taxon>
        <taxon>Metazoa</taxon>
        <taxon>Ecdysozoa</taxon>
        <taxon>Nematoda</taxon>
        <taxon>Chromadorea</taxon>
        <taxon>Rhabditida</taxon>
        <taxon>Spirurina</taxon>
        <taxon>Gnathostomatomorpha</taxon>
        <taxon>Gnathostomatoidea</taxon>
        <taxon>Gnathostomatidae</taxon>
        <taxon>Gnathostoma</taxon>
    </lineage>
</organism>
<dbReference type="GO" id="GO:0016020">
    <property type="term" value="C:membrane"/>
    <property type="evidence" value="ECO:0007669"/>
    <property type="project" value="UniProtKB-SubCell"/>
</dbReference>
<dbReference type="CDD" id="cd14978">
    <property type="entry name" value="7tmA_FMRFamide_R-like"/>
    <property type="match status" value="1"/>
</dbReference>
<evidence type="ECO:0000313" key="8">
    <source>
        <dbReference type="EMBL" id="MFH4975431.1"/>
    </source>
</evidence>
<feature type="region of interest" description="Disordered" evidence="5">
    <location>
        <begin position="460"/>
        <end position="496"/>
    </location>
</feature>
<evidence type="ECO:0000259" key="7">
    <source>
        <dbReference type="PROSITE" id="PS50262"/>
    </source>
</evidence>
<sequence>MMGSRVCEIGSISLPNITWLISAIADIHVAYGAVHPYIAMFLCIAGTLLNIVTILVLTRPTMLSPVNLLLCAVAVCDIAVMTSYLVFVSHFLINAAKRCETDDYSFAWAVFTLFHAHASVIFHATSIWLTVSLAQIRVLTISRATSGPAKGVTIPFTVGLSIVTWLIIICVNVPNFLTFEIVEMPAIELLSCLIETDYTHFNESVPSIADIQPRSETDITSSFGSVFMVSASGGDCMKLKLAFWSNGILFKVVPCILLTLSIIALLKIISDVSNRRKALAHVMKKKVPKDRTTPMLVAVLSIFLLAELPQGVMSVLTGVYTSDTFHQKIYLPLGDIMDLLSLLNSAVNFIIYCSMSRKFRVVFLQIISVCLPETILRNKSFAIKSKDLKEFSRLQPEHPSEYPDTEQMALTSQRRTTATSIYNSVPIPQKDPIQKYGRFLTVTNTYTTNEPLIITMSESDASKTENDNKQNKNDNHSLTFLQHCPTSSQKPKQRQSIMRQQSCNTVVRVGGMLPNIPQCSPSETQKLSTTRFRFPFLTGKSM</sequence>
<feature type="transmembrane region" description="Helical" evidence="6">
    <location>
        <begin position="329"/>
        <end position="351"/>
    </location>
</feature>
<dbReference type="Proteomes" id="UP001608902">
    <property type="component" value="Unassembled WGS sequence"/>
</dbReference>
<feature type="transmembrane region" description="Helical" evidence="6">
    <location>
        <begin position="69"/>
        <end position="93"/>
    </location>
</feature>
<dbReference type="PANTHER" id="PTHR46273">
    <property type="entry name" value="MYOSUPPRESSIN RECEPTOR 1, ISOFORM B-RELATED"/>
    <property type="match status" value="1"/>
</dbReference>
<proteinExistence type="predicted"/>
<feature type="transmembrane region" description="Helical" evidence="6">
    <location>
        <begin position="37"/>
        <end position="57"/>
    </location>
</feature>
<gene>
    <name evidence="8" type="ORF">AB6A40_002140</name>
</gene>
<dbReference type="InterPro" id="IPR000276">
    <property type="entry name" value="GPCR_Rhodpsn"/>
</dbReference>
<feature type="transmembrane region" description="Helical" evidence="6">
    <location>
        <begin position="12"/>
        <end position="31"/>
    </location>
</feature>
<reference evidence="8 9" key="1">
    <citation type="submission" date="2024-08" db="EMBL/GenBank/DDBJ databases">
        <title>Gnathostoma spinigerum genome.</title>
        <authorList>
            <person name="Gonzalez-Bertolin B."/>
            <person name="Monzon S."/>
            <person name="Zaballos A."/>
            <person name="Jimenez P."/>
            <person name="Dekumyoy P."/>
            <person name="Varona S."/>
            <person name="Cuesta I."/>
            <person name="Sumanam S."/>
            <person name="Adisakwattana P."/>
            <person name="Gasser R.B."/>
            <person name="Hernandez-Gonzalez A."/>
            <person name="Young N.D."/>
            <person name="Perteguer M.J."/>
        </authorList>
    </citation>
    <scope>NUCLEOTIDE SEQUENCE [LARGE SCALE GENOMIC DNA]</scope>
    <source>
        <strain evidence="8">AL3</strain>
        <tissue evidence="8">Liver</tissue>
    </source>
</reference>
<dbReference type="PRINTS" id="PR00237">
    <property type="entry name" value="GPCRRHODOPSN"/>
</dbReference>
<dbReference type="AlphaFoldDB" id="A0ABD6EDH4"/>
<name>A0ABD6EDH4_9BILA</name>
<keyword evidence="9" id="KW-1185">Reference proteome</keyword>
<feature type="compositionally biased region" description="Basic and acidic residues" evidence="5">
    <location>
        <begin position="460"/>
        <end position="475"/>
    </location>
</feature>
<dbReference type="EMBL" id="JBGFUD010000901">
    <property type="protein sequence ID" value="MFH4975431.1"/>
    <property type="molecule type" value="Genomic_DNA"/>
</dbReference>
<evidence type="ECO:0000313" key="9">
    <source>
        <dbReference type="Proteomes" id="UP001608902"/>
    </source>
</evidence>
<evidence type="ECO:0000256" key="3">
    <source>
        <dbReference type="ARBA" id="ARBA00022989"/>
    </source>
</evidence>
<feature type="domain" description="G-protein coupled receptors family 1 profile" evidence="7">
    <location>
        <begin position="49"/>
        <end position="352"/>
    </location>
</feature>
<keyword evidence="4 6" id="KW-0472">Membrane</keyword>
<dbReference type="InterPro" id="IPR053219">
    <property type="entry name" value="GPCR_Dmsr-1"/>
</dbReference>
<dbReference type="PANTHER" id="PTHR46273:SF16">
    <property type="entry name" value="G-PROTEIN COUPLED RECEPTORS FAMILY 1 PROFILE DOMAIN-CONTAINING PROTEIN"/>
    <property type="match status" value="1"/>
</dbReference>
<accession>A0ABD6EDH4</accession>
<keyword evidence="3 6" id="KW-1133">Transmembrane helix</keyword>
<comment type="caution">
    <text evidence="8">The sequence shown here is derived from an EMBL/GenBank/DDBJ whole genome shotgun (WGS) entry which is preliminary data.</text>
</comment>
<feature type="compositionally biased region" description="Polar residues" evidence="5">
    <location>
        <begin position="476"/>
        <end position="496"/>
    </location>
</feature>
<evidence type="ECO:0000256" key="2">
    <source>
        <dbReference type="ARBA" id="ARBA00022692"/>
    </source>
</evidence>
<dbReference type="Gene3D" id="1.20.1070.10">
    <property type="entry name" value="Rhodopsin 7-helix transmembrane proteins"/>
    <property type="match status" value="1"/>
</dbReference>
<protein>
    <recommendedName>
        <fullName evidence="7">G-protein coupled receptors family 1 profile domain-containing protein</fullName>
    </recommendedName>
</protein>
<dbReference type="InterPro" id="IPR017452">
    <property type="entry name" value="GPCR_Rhodpsn_7TM"/>
</dbReference>
<dbReference type="InterPro" id="IPR019427">
    <property type="entry name" value="7TM_GPCR_serpentine_rcpt_Srw"/>
</dbReference>
<evidence type="ECO:0000256" key="1">
    <source>
        <dbReference type="ARBA" id="ARBA00004370"/>
    </source>
</evidence>
<keyword evidence="2 6" id="KW-0812">Transmembrane</keyword>
<dbReference type="SUPFAM" id="SSF81321">
    <property type="entry name" value="Family A G protein-coupled receptor-like"/>
    <property type="match status" value="1"/>
</dbReference>
<feature type="transmembrane region" description="Helical" evidence="6">
    <location>
        <begin position="248"/>
        <end position="270"/>
    </location>
</feature>
<dbReference type="Pfam" id="PF10324">
    <property type="entry name" value="7TM_GPCR_Srw"/>
    <property type="match status" value="1"/>
</dbReference>
<evidence type="ECO:0000256" key="5">
    <source>
        <dbReference type="SAM" id="MobiDB-lite"/>
    </source>
</evidence>
<feature type="transmembrane region" description="Helical" evidence="6">
    <location>
        <begin position="105"/>
        <end position="131"/>
    </location>
</feature>
<dbReference type="PROSITE" id="PS50262">
    <property type="entry name" value="G_PROTEIN_RECEP_F1_2"/>
    <property type="match status" value="1"/>
</dbReference>
<feature type="transmembrane region" description="Helical" evidence="6">
    <location>
        <begin position="291"/>
        <end position="309"/>
    </location>
</feature>
<evidence type="ECO:0000256" key="6">
    <source>
        <dbReference type="SAM" id="Phobius"/>
    </source>
</evidence>